<name>Q7RRL0_PLAYO</name>
<dbReference type="AlphaFoldDB" id="Q7RRL0"/>
<dbReference type="EMBL" id="AABL01000192">
    <property type="protein sequence ID" value="EAA17969.1"/>
    <property type="molecule type" value="Genomic_DNA"/>
</dbReference>
<reference evidence="1 2" key="1">
    <citation type="journal article" date="2002" name="Nature">
        <title>Genome sequence and comparative analysis of the model rodent malaria parasite Plasmodium yoelii yoelii.</title>
        <authorList>
            <person name="Carlton J.M."/>
            <person name="Angiuoli S.V."/>
            <person name="Suh B.B."/>
            <person name="Kooij T.W."/>
            <person name="Pertea M."/>
            <person name="Silva J.C."/>
            <person name="Ermolaeva M.D."/>
            <person name="Allen J.E."/>
            <person name="Selengut J.D."/>
            <person name="Koo H.L."/>
            <person name="Peterson J.D."/>
            <person name="Pop M."/>
            <person name="Kosack D.S."/>
            <person name="Shumway M.F."/>
            <person name="Bidwell S.L."/>
            <person name="Shallom S.J."/>
            <person name="van Aken S.E."/>
            <person name="Riedmuller S.B."/>
            <person name="Feldblyum T.V."/>
            <person name="Cho J.K."/>
            <person name="Quackenbush J."/>
            <person name="Sedegah M."/>
            <person name="Shoaibi A."/>
            <person name="Cummings L.M."/>
            <person name="Florens L."/>
            <person name="Yates J.R."/>
            <person name="Raine J.D."/>
            <person name="Sinden R.E."/>
            <person name="Harris M.A."/>
            <person name="Cunningham D.A."/>
            <person name="Preiser P.R."/>
            <person name="Bergman L.W."/>
            <person name="Vaidya A.B."/>
            <person name="van Lin L.H."/>
            <person name="Janse C.J."/>
            <person name="Waters A.P."/>
            <person name="Smith H.O."/>
            <person name="White O.R."/>
            <person name="Salzberg S.L."/>
            <person name="Venter J.C."/>
            <person name="Fraser C.M."/>
            <person name="Hoffman S.L."/>
            <person name="Gardner M.J."/>
            <person name="Carucci D.J."/>
        </authorList>
    </citation>
    <scope>NUCLEOTIDE SEQUENCE [LARGE SCALE GENOMIC DNA]</scope>
    <source>
        <strain evidence="1 2">17XNL</strain>
    </source>
</reference>
<dbReference type="PaxDb" id="73239-Q7RRL0"/>
<evidence type="ECO:0000313" key="2">
    <source>
        <dbReference type="Proteomes" id="UP000008553"/>
    </source>
</evidence>
<organism evidence="1 2">
    <name type="scientific">Plasmodium yoelii yoelii</name>
    <dbReference type="NCBI Taxonomy" id="73239"/>
    <lineage>
        <taxon>Eukaryota</taxon>
        <taxon>Sar</taxon>
        <taxon>Alveolata</taxon>
        <taxon>Apicomplexa</taxon>
        <taxon>Aconoidasida</taxon>
        <taxon>Haemosporida</taxon>
        <taxon>Plasmodiidae</taxon>
        <taxon>Plasmodium</taxon>
        <taxon>Plasmodium (Vinckeia)</taxon>
    </lineage>
</organism>
<evidence type="ECO:0000313" key="1">
    <source>
        <dbReference type="EMBL" id="EAA17969.1"/>
    </source>
</evidence>
<sequence length="146" mass="17593">MSTLKTMNSHTFNKLYKLYNKKYIIFEKNLTFYINNLRNEIKREANEIDNEISQENLVEKIKIQNYYYYKEELVKRKNIEGELILKIKNLEDCIEANKRSRAIRDLLKNTQNNNEPAGNLADDINFIFSFLQNEETYKLDHSKKKE</sequence>
<proteinExistence type="predicted"/>
<protein>
    <submittedName>
        <fullName evidence="1">Uncharacterized protein</fullName>
    </submittedName>
</protein>
<dbReference type="InParanoid" id="Q7RRL0"/>
<comment type="caution">
    <text evidence="1">The sequence shown here is derived from an EMBL/GenBank/DDBJ whole genome shotgun (WGS) entry which is preliminary data.</text>
</comment>
<gene>
    <name evidence="1" type="ORF">PY00709</name>
</gene>
<dbReference type="Proteomes" id="UP000008553">
    <property type="component" value="Unassembled WGS sequence"/>
</dbReference>
<accession>Q7RRL0</accession>
<keyword evidence="2" id="KW-1185">Reference proteome</keyword>